<evidence type="ECO:0000313" key="2">
    <source>
        <dbReference type="Proteomes" id="UP000001937"/>
    </source>
</evidence>
<dbReference type="EMBL" id="CP000249">
    <property type="protein sequence ID" value="ABD11079.1"/>
    <property type="molecule type" value="Genomic_DNA"/>
</dbReference>
<dbReference type="AlphaFoldDB" id="Q2JCB3"/>
<dbReference type="KEGG" id="fra:Francci3_1703"/>
<reference evidence="1 2" key="1">
    <citation type="journal article" date="2007" name="Genome Res.">
        <title>Genome characteristics of facultatively symbiotic Frankia sp. strains reflect host range and host plant biogeography.</title>
        <authorList>
            <person name="Normand P."/>
            <person name="Lapierre P."/>
            <person name="Tisa L.S."/>
            <person name="Gogarten J.P."/>
            <person name="Alloisio N."/>
            <person name="Bagnarol E."/>
            <person name="Bassi C.A."/>
            <person name="Berry A.M."/>
            <person name="Bickhart D.M."/>
            <person name="Choisne N."/>
            <person name="Couloux A."/>
            <person name="Cournoyer B."/>
            <person name="Cruveiller S."/>
            <person name="Daubin V."/>
            <person name="Demange N."/>
            <person name="Francino M.P."/>
            <person name="Goltsman E."/>
            <person name="Huang Y."/>
            <person name="Kopp O.R."/>
            <person name="Labarre L."/>
            <person name="Lapidus A."/>
            <person name="Lavire C."/>
            <person name="Marechal J."/>
            <person name="Martinez M."/>
            <person name="Mastronunzio J.E."/>
            <person name="Mullin B.C."/>
            <person name="Niemann J."/>
            <person name="Pujic P."/>
            <person name="Rawnsley T."/>
            <person name="Rouy Z."/>
            <person name="Schenowitz C."/>
            <person name="Sellstedt A."/>
            <person name="Tavares F."/>
            <person name="Tomkins J.P."/>
            <person name="Vallenet D."/>
            <person name="Valverde C."/>
            <person name="Wall L.G."/>
            <person name="Wang Y."/>
            <person name="Medigue C."/>
            <person name="Benson D.R."/>
        </authorList>
    </citation>
    <scope>NUCLEOTIDE SEQUENCE [LARGE SCALE GENOMIC DNA]</scope>
    <source>
        <strain evidence="2">DSM 45818 / CECT 9043 / CcI3</strain>
    </source>
</reference>
<protein>
    <submittedName>
        <fullName evidence="1">Uncharacterized protein</fullName>
    </submittedName>
</protein>
<name>Q2JCB3_FRACC</name>
<proteinExistence type="predicted"/>
<dbReference type="STRING" id="106370.Francci3_1703"/>
<evidence type="ECO:0000313" key="1">
    <source>
        <dbReference type="EMBL" id="ABD11079.1"/>
    </source>
</evidence>
<accession>Q2JCB3</accession>
<sequence length="202" mass="22737">MAPPSPDNRTAHRLASHSALVSWKERALMGIHYATFGRCPSDPSTVLWRVHDEMLPAVTVLAGRMENVSGLKAPHMIEDDLRRLLLAHHPTVWEEVGEYRRAARPPATPSCGRLYCPTAARRHSHRAYKPGDVVALTAGDPQHEPETWPFPVWAVLGVRTEDEAYRDGICVDIGPGRHRRFVGPHEIRRLRLDEMVIGPSTW</sequence>
<organism evidence="1 2">
    <name type="scientific">Frankia casuarinae (strain DSM 45818 / CECT 9043 / HFP020203 / CcI3)</name>
    <dbReference type="NCBI Taxonomy" id="106370"/>
    <lineage>
        <taxon>Bacteria</taxon>
        <taxon>Bacillati</taxon>
        <taxon>Actinomycetota</taxon>
        <taxon>Actinomycetes</taxon>
        <taxon>Frankiales</taxon>
        <taxon>Frankiaceae</taxon>
        <taxon>Frankia</taxon>
    </lineage>
</organism>
<dbReference type="HOGENOM" id="CLU_1352980_0_0_11"/>
<keyword evidence="2" id="KW-1185">Reference proteome</keyword>
<dbReference type="Proteomes" id="UP000001937">
    <property type="component" value="Chromosome"/>
</dbReference>
<gene>
    <name evidence="1" type="ordered locus">Francci3_1703</name>
</gene>